<comment type="caution">
    <text evidence="1">The sequence shown here is derived from an EMBL/GenBank/DDBJ whole genome shotgun (WGS) entry which is preliminary data.</text>
</comment>
<accession>A0A7W7FHS6</accession>
<reference evidence="1 2" key="1">
    <citation type="submission" date="2020-08" db="EMBL/GenBank/DDBJ databases">
        <title>Sequencing the genomes of 1000 actinobacteria strains.</title>
        <authorList>
            <person name="Klenk H.-P."/>
        </authorList>
    </citation>
    <scope>NUCLEOTIDE SEQUENCE [LARGE SCALE GENOMIC DNA]</scope>
    <source>
        <strain evidence="1 2">DSM 24947</strain>
    </source>
</reference>
<evidence type="ECO:0000313" key="2">
    <source>
        <dbReference type="Proteomes" id="UP000573729"/>
    </source>
</evidence>
<dbReference type="SUPFAM" id="SSF55961">
    <property type="entry name" value="Bet v1-like"/>
    <property type="match status" value="1"/>
</dbReference>
<keyword evidence="2" id="KW-1185">Reference proteome</keyword>
<name>A0A7W7FHS6_9MICO</name>
<dbReference type="AlphaFoldDB" id="A0A7W7FHS6"/>
<sequence>MIAFEFTEHIDRSQQEVFAVLADPTRAVDYVDGVVKSVKVTDGPLAVGSVIEETRRVKSKEATGQLQIVALEPPTAFAVASEAEGITATYVYRLHPAGTGTRIEWTCELAAGGLRRMMLPLVAAITKKEDGDHLARLKAYIESQRATETAS</sequence>
<dbReference type="InterPro" id="IPR019587">
    <property type="entry name" value="Polyketide_cyclase/dehydratase"/>
</dbReference>
<evidence type="ECO:0000313" key="1">
    <source>
        <dbReference type="EMBL" id="MBB4665630.1"/>
    </source>
</evidence>
<dbReference type="RefSeq" id="WP_054687628.1">
    <property type="nucleotide sequence ID" value="NZ_JACHMD010000001.1"/>
</dbReference>
<protein>
    <submittedName>
        <fullName evidence="1">Carbon monoxide dehydrogenase subunit G</fullName>
    </submittedName>
</protein>
<dbReference type="EMBL" id="JACHMD010000001">
    <property type="protein sequence ID" value="MBB4665630.1"/>
    <property type="molecule type" value="Genomic_DNA"/>
</dbReference>
<dbReference type="InterPro" id="IPR023393">
    <property type="entry name" value="START-like_dom_sf"/>
</dbReference>
<dbReference type="Proteomes" id="UP000573729">
    <property type="component" value="Unassembled WGS sequence"/>
</dbReference>
<gene>
    <name evidence="1" type="ORF">BKA24_000339</name>
</gene>
<dbReference type="Pfam" id="PF10604">
    <property type="entry name" value="Polyketide_cyc2"/>
    <property type="match status" value="1"/>
</dbReference>
<dbReference type="Gene3D" id="3.30.530.20">
    <property type="match status" value="1"/>
</dbReference>
<organism evidence="1 2">
    <name type="scientific">Microbacterium marinum</name>
    <dbReference type="NCBI Taxonomy" id="421115"/>
    <lineage>
        <taxon>Bacteria</taxon>
        <taxon>Bacillati</taxon>
        <taxon>Actinomycetota</taxon>
        <taxon>Actinomycetes</taxon>
        <taxon>Micrococcales</taxon>
        <taxon>Microbacteriaceae</taxon>
        <taxon>Microbacterium</taxon>
    </lineage>
</organism>
<proteinExistence type="predicted"/>